<keyword evidence="1" id="KW-0472">Membrane</keyword>
<keyword evidence="4" id="KW-1185">Reference proteome</keyword>
<dbReference type="KEGG" id="aue:C5O00_05935"/>
<sequence length="287" mass="32045">MDLLRIGYGQTFNNNFENSGSSTQVRSFEADLTFPVPLSEKNVLITGGAFSRNNLQLFPDADFTSLLSTTLKLGLATTFNEKWSTTVVLLPKVASDYKNISGDDFYLGGFALLKLKRSDRLIYRFGAYASTEAFGIFSTPIIGWYYLSANGRFEMDMSLPISADLNYCLGATTIGMDYFGIGRSFNITEDNSPEVYVDLSSLEFASYIQFNALNKSVLLRAKFGYSSNDYEVYPQGQEIDFGLSAFSFGDDRTQLNPNVSGGLFLKFEAIYRFHLKQENDESNSPSE</sequence>
<dbReference type="InterPro" id="IPR046235">
    <property type="entry name" value="DUF6268"/>
</dbReference>
<keyword evidence="1" id="KW-1133">Transmembrane helix</keyword>
<accession>A0A2S0HVU0</accession>
<protein>
    <recommendedName>
        <fullName evidence="2">DUF6268 domain-containing protein</fullName>
    </recommendedName>
</protein>
<evidence type="ECO:0000313" key="4">
    <source>
        <dbReference type="Proteomes" id="UP000238442"/>
    </source>
</evidence>
<evidence type="ECO:0000313" key="3">
    <source>
        <dbReference type="EMBL" id="AVI50735.1"/>
    </source>
</evidence>
<reference evidence="3 4" key="1">
    <citation type="submission" date="2018-02" db="EMBL/GenBank/DDBJ databases">
        <title>Genomic analysis of the strain RR4-38 isolated from a seawater recirculating aquaculture system.</title>
        <authorList>
            <person name="Kim Y.-S."/>
            <person name="Jang Y.H."/>
            <person name="Kim K.-H."/>
        </authorList>
    </citation>
    <scope>NUCLEOTIDE SEQUENCE [LARGE SCALE GENOMIC DNA]</scope>
    <source>
        <strain evidence="3 4">RR4-38</strain>
    </source>
</reference>
<dbReference type="EMBL" id="CP027062">
    <property type="protein sequence ID" value="AVI50735.1"/>
    <property type="molecule type" value="Genomic_DNA"/>
</dbReference>
<proteinExistence type="predicted"/>
<organism evidence="3 4">
    <name type="scientific">Pukyongia salina</name>
    <dbReference type="NCBI Taxonomy" id="2094025"/>
    <lineage>
        <taxon>Bacteria</taxon>
        <taxon>Pseudomonadati</taxon>
        <taxon>Bacteroidota</taxon>
        <taxon>Flavobacteriia</taxon>
        <taxon>Flavobacteriales</taxon>
        <taxon>Flavobacteriaceae</taxon>
        <taxon>Pukyongia</taxon>
    </lineage>
</organism>
<evidence type="ECO:0000259" key="2">
    <source>
        <dbReference type="Pfam" id="PF19783"/>
    </source>
</evidence>
<dbReference type="Pfam" id="PF19783">
    <property type="entry name" value="DUF6268"/>
    <property type="match status" value="1"/>
</dbReference>
<feature type="domain" description="DUF6268" evidence="2">
    <location>
        <begin position="63"/>
        <end position="160"/>
    </location>
</feature>
<dbReference type="AlphaFoldDB" id="A0A2S0HVU0"/>
<gene>
    <name evidence="3" type="ORF">C5O00_05935</name>
</gene>
<evidence type="ECO:0000256" key="1">
    <source>
        <dbReference type="SAM" id="Phobius"/>
    </source>
</evidence>
<name>A0A2S0HVU0_9FLAO</name>
<dbReference type="Proteomes" id="UP000238442">
    <property type="component" value="Chromosome"/>
</dbReference>
<keyword evidence="1" id="KW-0812">Transmembrane</keyword>
<feature type="transmembrane region" description="Helical" evidence="1">
    <location>
        <begin position="125"/>
        <end position="147"/>
    </location>
</feature>